<keyword evidence="3" id="KW-1185">Reference proteome</keyword>
<feature type="region of interest" description="Disordered" evidence="1">
    <location>
        <begin position="156"/>
        <end position="214"/>
    </location>
</feature>
<evidence type="ECO:0000256" key="1">
    <source>
        <dbReference type="SAM" id="MobiDB-lite"/>
    </source>
</evidence>
<reference evidence="3" key="1">
    <citation type="journal article" date="2013" name="Nat. Genet.">
        <title>The duck genome and transcriptome provide insight into an avian influenza virus reservoir species.</title>
        <authorList>
            <person name="Huang Y."/>
            <person name="Li Y."/>
            <person name="Burt D.W."/>
            <person name="Chen H."/>
            <person name="Zhang Y."/>
            <person name="Qian W."/>
            <person name="Kim H."/>
            <person name="Gan S."/>
            <person name="Zhao Y."/>
            <person name="Li J."/>
            <person name="Yi K."/>
            <person name="Feng H."/>
            <person name="Zhu P."/>
            <person name="Li B."/>
            <person name="Liu Q."/>
            <person name="Fairley S."/>
            <person name="Magor K.E."/>
            <person name="Du Z."/>
            <person name="Hu X."/>
            <person name="Goodman L."/>
            <person name="Tafer H."/>
            <person name="Vignal A."/>
            <person name="Lee T."/>
            <person name="Kim K.W."/>
            <person name="Sheng Z."/>
            <person name="An Y."/>
            <person name="Searle S."/>
            <person name="Herrero J."/>
            <person name="Groenen M.A."/>
            <person name="Crooijmans R.P."/>
            <person name="Faraut T."/>
            <person name="Cai Q."/>
            <person name="Webster R.G."/>
            <person name="Aldridge J.R."/>
            <person name="Warren W.C."/>
            <person name="Bartschat S."/>
            <person name="Kehr S."/>
            <person name="Marz M."/>
            <person name="Stadler P.F."/>
            <person name="Smith J."/>
            <person name="Kraus R.H."/>
            <person name="Zhao Y."/>
            <person name="Ren L."/>
            <person name="Fei J."/>
            <person name="Morisson M."/>
            <person name="Kaiser P."/>
            <person name="Griffin D.K."/>
            <person name="Rao M."/>
            <person name="Pitel F."/>
            <person name="Wang J."/>
            <person name="Li N."/>
        </authorList>
    </citation>
    <scope>NUCLEOTIDE SEQUENCE [LARGE SCALE GENOMIC DNA]</scope>
</reference>
<accession>R0M4I4</accession>
<name>R0M4I4_ANAPL</name>
<sequence>MAAVSGSQRLPEDQTFAALADTVQLLLLVPSLTGSRCGHEVPSFGLATAHWHICAPLSLPWGASSQLKGNGAGSSPRLYMKEETAGEEKAGDASSLVYNAPWESSWLREGADEDESGLLGEGGWLRSPSLACSAGGARTQPAATPPLLTQPLLKHKQSNQTAGTHLAKDKLSTGPAPPALRKQENKAHVYDSPAQPPLPGCTKPALGSPERSRPQRLWGAAEGNAGRMACSEKPAMHGQKFIHGNKATRSSASVACLCFLVAPIGSNLQPA</sequence>
<proteinExistence type="predicted"/>
<protein>
    <submittedName>
        <fullName evidence="2">Uncharacterized protein</fullName>
    </submittedName>
</protein>
<dbReference type="AlphaFoldDB" id="R0M4I4"/>
<gene>
    <name evidence="2" type="ORF">Anapl_12480</name>
</gene>
<dbReference type="Proteomes" id="UP000296049">
    <property type="component" value="Unassembled WGS sequence"/>
</dbReference>
<dbReference type="EMBL" id="KB742397">
    <property type="protein sequence ID" value="EOB09040.1"/>
    <property type="molecule type" value="Genomic_DNA"/>
</dbReference>
<organism evidence="2 3">
    <name type="scientific">Anas platyrhynchos</name>
    <name type="common">Mallard</name>
    <name type="synonym">Anas boschas</name>
    <dbReference type="NCBI Taxonomy" id="8839"/>
    <lineage>
        <taxon>Eukaryota</taxon>
        <taxon>Metazoa</taxon>
        <taxon>Chordata</taxon>
        <taxon>Craniata</taxon>
        <taxon>Vertebrata</taxon>
        <taxon>Euteleostomi</taxon>
        <taxon>Archelosauria</taxon>
        <taxon>Archosauria</taxon>
        <taxon>Dinosauria</taxon>
        <taxon>Saurischia</taxon>
        <taxon>Theropoda</taxon>
        <taxon>Coelurosauria</taxon>
        <taxon>Aves</taxon>
        <taxon>Neognathae</taxon>
        <taxon>Galloanserae</taxon>
        <taxon>Anseriformes</taxon>
        <taxon>Anatidae</taxon>
        <taxon>Anatinae</taxon>
        <taxon>Anas</taxon>
    </lineage>
</organism>
<evidence type="ECO:0000313" key="2">
    <source>
        <dbReference type="EMBL" id="EOB09040.1"/>
    </source>
</evidence>
<evidence type="ECO:0000313" key="3">
    <source>
        <dbReference type="Proteomes" id="UP000296049"/>
    </source>
</evidence>